<proteinExistence type="predicted"/>
<sequence length="102" mass="11344">MRSFSSQFHRCRQRSAERLAGGTGGGAVQPTKRTVRCRWVGTSFAMLAHHVPLVGVRIAASRMIVLRWIYSLTWTVASGSNPFVTVNARHASRSWLAKTRSC</sequence>
<reference evidence="1 2" key="1">
    <citation type="journal article" date="2013" name="Mar. Genomics">
        <title>Expression of sulfatases in Rhodopirellula baltica and the diversity of sulfatases in the genus Rhodopirellula.</title>
        <authorList>
            <person name="Wegner C.E."/>
            <person name="Richter-Heitmann T."/>
            <person name="Klindworth A."/>
            <person name="Klockow C."/>
            <person name="Richter M."/>
            <person name="Achstetter T."/>
            <person name="Glockner F.O."/>
            <person name="Harder J."/>
        </authorList>
    </citation>
    <scope>NUCLEOTIDE SEQUENCE [LARGE SCALE GENOMIC DNA]</scope>
    <source>
        <strain evidence="1 2">SWK14</strain>
    </source>
</reference>
<organism evidence="1 2">
    <name type="scientific">Rhodopirellula baltica SWK14</name>
    <dbReference type="NCBI Taxonomy" id="993516"/>
    <lineage>
        <taxon>Bacteria</taxon>
        <taxon>Pseudomonadati</taxon>
        <taxon>Planctomycetota</taxon>
        <taxon>Planctomycetia</taxon>
        <taxon>Pirellulales</taxon>
        <taxon>Pirellulaceae</taxon>
        <taxon>Rhodopirellula</taxon>
    </lineage>
</organism>
<evidence type="ECO:0000313" key="2">
    <source>
        <dbReference type="Proteomes" id="UP000010959"/>
    </source>
</evidence>
<accession>L7CHL8</accession>
<gene>
    <name evidence="1" type="ORF">RBSWK_02968</name>
</gene>
<comment type="caution">
    <text evidence="1">The sequence shown here is derived from an EMBL/GenBank/DDBJ whole genome shotgun (WGS) entry which is preliminary data.</text>
</comment>
<evidence type="ECO:0000313" key="1">
    <source>
        <dbReference type="EMBL" id="ELP33122.1"/>
    </source>
</evidence>
<protein>
    <submittedName>
        <fullName evidence="1">Uncharacterized protein</fullName>
    </submittedName>
</protein>
<dbReference type="EMBL" id="AMWG01000075">
    <property type="protein sequence ID" value="ELP33122.1"/>
    <property type="molecule type" value="Genomic_DNA"/>
</dbReference>
<dbReference type="AlphaFoldDB" id="L7CHL8"/>
<dbReference type="Proteomes" id="UP000010959">
    <property type="component" value="Unassembled WGS sequence"/>
</dbReference>
<name>L7CHL8_RHOBT</name>